<evidence type="ECO:0000313" key="3">
    <source>
        <dbReference type="Proteomes" id="UP000759537"/>
    </source>
</evidence>
<feature type="region of interest" description="Disordered" evidence="1">
    <location>
        <begin position="429"/>
        <end position="464"/>
    </location>
</feature>
<comment type="caution">
    <text evidence="2">The sequence shown here is derived from an EMBL/GenBank/DDBJ whole genome shotgun (WGS) entry which is preliminary data.</text>
</comment>
<keyword evidence="3" id="KW-1185">Reference proteome</keyword>
<dbReference type="CDD" id="cd20557">
    <property type="entry name" value="CYCLIN_ScPCL1-like"/>
    <property type="match status" value="1"/>
</dbReference>
<proteinExistence type="predicted"/>
<reference evidence="2" key="1">
    <citation type="submission" date="2019-10" db="EMBL/GenBank/DDBJ databases">
        <authorList>
            <consortium name="DOE Joint Genome Institute"/>
            <person name="Kuo A."/>
            <person name="Miyauchi S."/>
            <person name="Kiss E."/>
            <person name="Drula E."/>
            <person name="Kohler A."/>
            <person name="Sanchez-Garcia M."/>
            <person name="Andreopoulos B."/>
            <person name="Barry K.W."/>
            <person name="Bonito G."/>
            <person name="Buee M."/>
            <person name="Carver A."/>
            <person name="Chen C."/>
            <person name="Cichocki N."/>
            <person name="Clum A."/>
            <person name="Culley D."/>
            <person name="Crous P.W."/>
            <person name="Fauchery L."/>
            <person name="Girlanda M."/>
            <person name="Hayes R."/>
            <person name="Keri Z."/>
            <person name="LaButti K."/>
            <person name="Lipzen A."/>
            <person name="Lombard V."/>
            <person name="Magnuson J."/>
            <person name="Maillard F."/>
            <person name="Morin E."/>
            <person name="Murat C."/>
            <person name="Nolan M."/>
            <person name="Ohm R."/>
            <person name="Pangilinan J."/>
            <person name="Pereira M."/>
            <person name="Perotto S."/>
            <person name="Peter M."/>
            <person name="Riley R."/>
            <person name="Sitrit Y."/>
            <person name="Stielow B."/>
            <person name="Szollosi G."/>
            <person name="Zifcakova L."/>
            <person name="Stursova M."/>
            <person name="Spatafora J.W."/>
            <person name="Tedersoo L."/>
            <person name="Vaario L.-M."/>
            <person name="Yamada A."/>
            <person name="Yan M."/>
            <person name="Wang P."/>
            <person name="Xu J."/>
            <person name="Bruns T."/>
            <person name="Baldrian P."/>
            <person name="Vilgalys R."/>
            <person name="Henrissat B."/>
            <person name="Grigoriev I.V."/>
            <person name="Hibbett D."/>
            <person name="Nagy L.G."/>
            <person name="Martin F.M."/>
        </authorList>
    </citation>
    <scope>NUCLEOTIDE SEQUENCE</scope>
    <source>
        <strain evidence="2">Prilba</strain>
    </source>
</reference>
<reference evidence="2" key="2">
    <citation type="journal article" date="2020" name="Nat. Commun.">
        <title>Large-scale genome sequencing of mycorrhizal fungi provides insights into the early evolution of symbiotic traits.</title>
        <authorList>
            <person name="Miyauchi S."/>
            <person name="Kiss E."/>
            <person name="Kuo A."/>
            <person name="Drula E."/>
            <person name="Kohler A."/>
            <person name="Sanchez-Garcia M."/>
            <person name="Morin E."/>
            <person name="Andreopoulos B."/>
            <person name="Barry K.W."/>
            <person name="Bonito G."/>
            <person name="Buee M."/>
            <person name="Carver A."/>
            <person name="Chen C."/>
            <person name="Cichocki N."/>
            <person name="Clum A."/>
            <person name="Culley D."/>
            <person name="Crous P.W."/>
            <person name="Fauchery L."/>
            <person name="Girlanda M."/>
            <person name="Hayes R.D."/>
            <person name="Keri Z."/>
            <person name="LaButti K."/>
            <person name="Lipzen A."/>
            <person name="Lombard V."/>
            <person name="Magnuson J."/>
            <person name="Maillard F."/>
            <person name="Murat C."/>
            <person name="Nolan M."/>
            <person name="Ohm R.A."/>
            <person name="Pangilinan J."/>
            <person name="Pereira M.F."/>
            <person name="Perotto S."/>
            <person name="Peter M."/>
            <person name="Pfister S."/>
            <person name="Riley R."/>
            <person name="Sitrit Y."/>
            <person name="Stielow J.B."/>
            <person name="Szollosi G."/>
            <person name="Zifcakova L."/>
            <person name="Stursova M."/>
            <person name="Spatafora J.W."/>
            <person name="Tedersoo L."/>
            <person name="Vaario L.M."/>
            <person name="Yamada A."/>
            <person name="Yan M."/>
            <person name="Wang P."/>
            <person name="Xu J."/>
            <person name="Bruns T."/>
            <person name="Baldrian P."/>
            <person name="Vilgalys R."/>
            <person name="Dunand C."/>
            <person name="Henrissat B."/>
            <person name="Grigoriev I.V."/>
            <person name="Hibbett D."/>
            <person name="Nagy L.G."/>
            <person name="Martin F.M."/>
        </authorList>
    </citation>
    <scope>NUCLEOTIDE SEQUENCE</scope>
    <source>
        <strain evidence="2">Prilba</strain>
    </source>
</reference>
<gene>
    <name evidence="2" type="ORF">DFH94DRAFT_812078</name>
</gene>
<evidence type="ECO:0000313" key="2">
    <source>
        <dbReference type="EMBL" id="KAF8470338.1"/>
    </source>
</evidence>
<evidence type="ECO:0000256" key="1">
    <source>
        <dbReference type="SAM" id="MobiDB-lite"/>
    </source>
</evidence>
<name>A0A9P5JXN2_9AGAM</name>
<accession>A0A9P5JXN2</accession>
<dbReference type="EMBL" id="WHVB01000026">
    <property type="protein sequence ID" value="KAF8470338.1"/>
    <property type="molecule type" value="Genomic_DNA"/>
</dbReference>
<dbReference type="OrthoDB" id="244495at2759"/>
<feature type="region of interest" description="Disordered" evidence="1">
    <location>
        <begin position="1"/>
        <end position="31"/>
    </location>
</feature>
<dbReference type="Proteomes" id="UP000759537">
    <property type="component" value="Unassembled WGS sequence"/>
</dbReference>
<protein>
    <submittedName>
        <fullName evidence="2">Uncharacterized protein</fullName>
    </submittedName>
</protein>
<dbReference type="Gene3D" id="1.10.472.10">
    <property type="entry name" value="Cyclin-like"/>
    <property type="match status" value="1"/>
</dbReference>
<feature type="compositionally biased region" description="Polar residues" evidence="1">
    <location>
        <begin position="1"/>
        <end position="10"/>
    </location>
</feature>
<organism evidence="2 3">
    <name type="scientific">Russula ochroleuca</name>
    <dbReference type="NCBI Taxonomy" id="152965"/>
    <lineage>
        <taxon>Eukaryota</taxon>
        <taxon>Fungi</taxon>
        <taxon>Dikarya</taxon>
        <taxon>Basidiomycota</taxon>
        <taxon>Agaricomycotina</taxon>
        <taxon>Agaricomycetes</taxon>
        <taxon>Russulales</taxon>
        <taxon>Russulaceae</taxon>
        <taxon>Russula</taxon>
    </lineage>
</organism>
<dbReference type="AlphaFoldDB" id="A0A9P5JXN2"/>
<sequence length="481" mass="52718">MLPNSTSSALRSAMHPKGTPPIHRDVHTSETPFGPPGGYWNNFAPAVDVILDVLRASPQLEELSLQNMSDVDPETCTIQVTFPVLEKVALCYLDNVTTLLNHLKQQSLTSLPLRHLRIEVSFVGKLELVRLPTQTSLLTTLELVEVEDASSSLIKIIDVPLAFDRASPLWPRPRTGSAPNREMLSLYECTTLDWDALQTFVKSCLPAHVRVYQRQAMLPKLTLPPTASYSGQTSALSSSSTSTTTTTLRQLHLTHALAHPTLHGRSHSIGKEMVQYTPNCCTSVANVTTLPRLTLPGYKLAWIHYLRSTLHVASPHPSVTFAALYPLQRLKAHFLAAKGSSGHRLFISAFMLALKIICDDTYSNTSWCIEMCYLEWQLNVDPSTLCKFQNYGTGTVYTPKCGLYTSLCPHIHLPKDSLIISSPSVPPYHSSPSDIPEASPHLALTSPASSVSPQTPPNAHGSGFIKVVSADSSLVEPDLDD</sequence>